<evidence type="ECO:0000313" key="2">
    <source>
        <dbReference type="EMBL" id="ABK45162.1"/>
    </source>
</evidence>
<dbReference type="Proteomes" id="UP000002586">
    <property type="component" value="Chromosome"/>
</dbReference>
<accession>A0LB19</accession>
<feature type="region of interest" description="Disordered" evidence="1">
    <location>
        <begin position="40"/>
        <end position="77"/>
    </location>
</feature>
<dbReference type="KEGG" id="mgm:Mmc1_2666"/>
<sequence>MTHLQNKLNPGEKWTLTEERLDEIAEILANGVLRFLEKRNSRTSLNKQQKPLDSVSEQSVYGDQSIPQKQGDEHHDQ</sequence>
<dbReference type="AlphaFoldDB" id="A0LB19"/>
<dbReference type="EMBL" id="CP000471">
    <property type="protein sequence ID" value="ABK45162.1"/>
    <property type="molecule type" value="Genomic_DNA"/>
</dbReference>
<evidence type="ECO:0000313" key="3">
    <source>
        <dbReference type="Proteomes" id="UP000002586"/>
    </source>
</evidence>
<feature type="compositionally biased region" description="Polar residues" evidence="1">
    <location>
        <begin position="42"/>
        <end position="68"/>
    </location>
</feature>
<organism evidence="2 3">
    <name type="scientific">Magnetococcus marinus (strain ATCC BAA-1437 / JCM 17883 / MC-1)</name>
    <dbReference type="NCBI Taxonomy" id="156889"/>
    <lineage>
        <taxon>Bacteria</taxon>
        <taxon>Pseudomonadati</taxon>
        <taxon>Pseudomonadota</taxon>
        <taxon>Magnetococcia</taxon>
        <taxon>Magnetococcales</taxon>
        <taxon>Magnetococcaceae</taxon>
        <taxon>Magnetococcus</taxon>
    </lineage>
</organism>
<name>A0LB19_MAGMM</name>
<proteinExistence type="predicted"/>
<reference evidence="3" key="1">
    <citation type="journal article" date="2009" name="Appl. Environ. Microbiol.">
        <title>Complete genome sequence of the chemolithoautotrophic marine magnetotactic coccus strain MC-1.</title>
        <authorList>
            <person name="Schubbe S."/>
            <person name="Williams T.J."/>
            <person name="Xie G."/>
            <person name="Kiss H.E."/>
            <person name="Brettin T.S."/>
            <person name="Martinez D."/>
            <person name="Ross C.A."/>
            <person name="Schuler D."/>
            <person name="Cox B.L."/>
            <person name="Nealson K.H."/>
            <person name="Bazylinski D.A."/>
        </authorList>
    </citation>
    <scope>NUCLEOTIDE SEQUENCE [LARGE SCALE GENOMIC DNA]</scope>
    <source>
        <strain evidence="3">ATCC BAA-1437 / JCM 17883 / MC-1</strain>
    </source>
</reference>
<reference evidence="2 3" key="2">
    <citation type="journal article" date="2012" name="Int. J. Syst. Evol. Microbiol.">
        <title>Magnetococcus marinus gen. nov., sp. nov., a marine, magnetotactic bacterium that represents a novel lineage (Magnetococcaceae fam. nov.; Magnetococcales ord. nov.) at the base of the Alphaproteobacteria.</title>
        <authorList>
            <person name="Bazylinski D.A."/>
            <person name="Williams T.J."/>
            <person name="Lefevre C.T."/>
            <person name="Berg R.J."/>
            <person name="Zhang C.L."/>
            <person name="Bowser S.S."/>
            <person name="Dean A.J."/>
            <person name="Beveridge T.J."/>
        </authorList>
    </citation>
    <scope>NUCLEOTIDE SEQUENCE [LARGE SCALE GENOMIC DNA]</scope>
    <source>
        <strain evidence="3">ATCC BAA-1437 / JCM 17883 / MC-1</strain>
    </source>
</reference>
<gene>
    <name evidence="2" type="ordered locus">Mmc1_2666</name>
</gene>
<evidence type="ECO:0000256" key="1">
    <source>
        <dbReference type="SAM" id="MobiDB-lite"/>
    </source>
</evidence>
<dbReference type="STRING" id="156889.Mmc1_2666"/>
<protein>
    <submittedName>
        <fullName evidence="2">Uncharacterized protein</fullName>
    </submittedName>
</protein>
<keyword evidence="3" id="KW-1185">Reference proteome</keyword>
<dbReference type="HOGENOM" id="CLU_198254_0_0_5"/>